<name>A0A9P3GBG3_9APHY</name>
<dbReference type="Gene3D" id="1.25.40.10">
    <property type="entry name" value="Tetratricopeptide repeat domain"/>
    <property type="match status" value="1"/>
</dbReference>
<dbReference type="AlphaFoldDB" id="A0A9P3GBG3"/>
<dbReference type="Pfam" id="PF06041">
    <property type="entry name" value="DUF924"/>
    <property type="match status" value="1"/>
</dbReference>
<dbReference type="InterPro" id="IPR010323">
    <property type="entry name" value="DUF924"/>
</dbReference>
<dbReference type="EMBL" id="BPQB01000029">
    <property type="protein sequence ID" value="GJE93003.1"/>
    <property type="molecule type" value="Genomic_DNA"/>
</dbReference>
<comment type="caution">
    <text evidence="1">The sequence shown here is derived from an EMBL/GenBank/DDBJ whole genome shotgun (WGS) entry which is preliminary data.</text>
</comment>
<dbReference type="InterPro" id="IPR011990">
    <property type="entry name" value="TPR-like_helical_dom_sf"/>
</dbReference>
<dbReference type="Proteomes" id="UP000703269">
    <property type="component" value="Unassembled WGS sequence"/>
</dbReference>
<evidence type="ECO:0000313" key="2">
    <source>
        <dbReference type="Proteomes" id="UP000703269"/>
    </source>
</evidence>
<gene>
    <name evidence="1" type="ORF">PsYK624_091620</name>
</gene>
<dbReference type="OrthoDB" id="414698at2759"/>
<proteinExistence type="predicted"/>
<sequence>MGNAESIDLSKVLTPELFEALRRVHLPWAEDKPLDYYAVAKAFFAGEPDTRPEFYKLAFHKVLKPLSTLGVENVPDMMQFLPPPEAPNFPSQALGLMLLLDQVPRSIFSGVNGRYTNSYFDVIAQKLTLRLLALPAHLRPDSTERLTAQGWSLDYATAARFWFYAPLIHSENLEFHGMQLLLVDDMRRVVEKSVGRTDPARATMTDDLKDIYGFAKLLRSAPIREGIDMGDFFFWLLRLAVLHVPLIQEFGRYPYRNNSVGRVSTAAEEQYAKDTDYFAMERDEEVIKKIRADVEAGIWSPLQDEPRFSGAKDEKIVAHIWSKVIGKEE</sequence>
<protein>
    <submittedName>
        <fullName evidence="1">Uncharacterized protein</fullName>
    </submittedName>
</protein>
<dbReference type="SUPFAM" id="SSF48452">
    <property type="entry name" value="TPR-like"/>
    <property type="match status" value="1"/>
</dbReference>
<accession>A0A9P3GBG3</accession>
<keyword evidence="2" id="KW-1185">Reference proteome</keyword>
<reference evidence="1 2" key="1">
    <citation type="submission" date="2021-08" db="EMBL/GenBank/DDBJ databases">
        <title>Draft Genome Sequence of Phanerochaete sordida strain YK-624.</title>
        <authorList>
            <person name="Mori T."/>
            <person name="Dohra H."/>
            <person name="Suzuki T."/>
            <person name="Kawagishi H."/>
            <person name="Hirai H."/>
        </authorList>
    </citation>
    <scope>NUCLEOTIDE SEQUENCE [LARGE SCALE GENOMIC DNA]</scope>
    <source>
        <strain evidence="1 2">YK-624</strain>
    </source>
</reference>
<evidence type="ECO:0000313" key="1">
    <source>
        <dbReference type="EMBL" id="GJE93003.1"/>
    </source>
</evidence>
<organism evidence="1 2">
    <name type="scientific">Phanerochaete sordida</name>
    <dbReference type="NCBI Taxonomy" id="48140"/>
    <lineage>
        <taxon>Eukaryota</taxon>
        <taxon>Fungi</taxon>
        <taxon>Dikarya</taxon>
        <taxon>Basidiomycota</taxon>
        <taxon>Agaricomycotina</taxon>
        <taxon>Agaricomycetes</taxon>
        <taxon>Polyporales</taxon>
        <taxon>Phanerochaetaceae</taxon>
        <taxon>Phanerochaete</taxon>
    </lineage>
</organism>